<evidence type="ECO:0000313" key="4">
    <source>
        <dbReference type="Proteomes" id="UP000065473"/>
    </source>
</evidence>
<proteinExistence type="predicted"/>
<sequence length="76" mass="9091">MIAQVYYNRFDENILSKIRVLKRMGIEVILVKGERNLIFINSYLVWRDDESEDIRDAVYDVKIYELIRESYIGISS</sequence>
<dbReference type="STRING" id="1435377.SUSAZ_04545"/>
<name>A0A0U3HKM9_9CREN</name>
<organism evidence="2 3">
    <name type="scientific">Sulfolobus acidocaldarius</name>
    <dbReference type="NCBI Taxonomy" id="2285"/>
    <lineage>
        <taxon>Archaea</taxon>
        <taxon>Thermoproteota</taxon>
        <taxon>Thermoprotei</taxon>
        <taxon>Sulfolobales</taxon>
        <taxon>Sulfolobaceae</taxon>
        <taxon>Sulfolobus</taxon>
    </lineage>
</organism>
<protein>
    <submittedName>
        <fullName evidence="2">Uncharacterized protein</fullName>
    </submittedName>
</protein>
<evidence type="ECO:0000313" key="1">
    <source>
        <dbReference type="EMBL" id="ALU28764.1"/>
    </source>
</evidence>
<dbReference type="EMBL" id="CP013694">
    <property type="protein sequence ID" value="ALU28764.1"/>
    <property type="molecule type" value="Genomic_DNA"/>
</dbReference>
<reference evidence="3 4" key="1">
    <citation type="submission" date="2015-12" db="EMBL/GenBank/DDBJ databases">
        <title>A stable core within a dynamic pangenome in Sulfolobus acidocaldarius.</title>
        <authorList>
            <person name="Anderson R."/>
            <person name="Kouris A."/>
            <person name="Seward C."/>
            <person name="Campbell K."/>
            <person name="Whitaker R."/>
        </authorList>
    </citation>
    <scope>NUCLEOTIDE SEQUENCE [LARGE SCALE GENOMIC DNA]</scope>
    <source>
        <strain evidence="1 4">GG12-C01-09</strain>
        <strain evidence="2 3">NG05B_CO5_07</strain>
    </source>
</reference>
<accession>A0A0U3HKM9</accession>
<dbReference type="AlphaFoldDB" id="A0A0U3HKM9"/>
<gene>
    <name evidence="1" type="ORF">ATY89_01510</name>
    <name evidence="2" type="ORF">ATZ20_04545</name>
</gene>
<evidence type="ECO:0000313" key="2">
    <source>
        <dbReference type="EMBL" id="ALU31484.1"/>
    </source>
</evidence>
<dbReference type="OrthoDB" id="34311at2157"/>
<dbReference type="Proteomes" id="UP000060043">
    <property type="component" value="Chromosome"/>
</dbReference>
<dbReference type="EMBL" id="CP013695">
    <property type="protein sequence ID" value="ALU31484.1"/>
    <property type="molecule type" value="Genomic_DNA"/>
</dbReference>
<dbReference type="RefSeq" id="WP_011277851.1">
    <property type="nucleotide sequence ID" value="NZ_BHWZ01000002.1"/>
</dbReference>
<dbReference type="GeneID" id="14551498"/>
<evidence type="ECO:0000313" key="3">
    <source>
        <dbReference type="Proteomes" id="UP000060043"/>
    </source>
</evidence>
<dbReference type="Proteomes" id="UP000065473">
    <property type="component" value="Chromosome"/>
</dbReference>
<dbReference type="OMA" id="GERNVIM"/>
<dbReference type="PaxDb" id="1435377-SUSAZ_04545"/>